<dbReference type="Proteomes" id="UP000005408">
    <property type="component" value="Unassembled WGS sequence"/>
</dbReference>
<evidence type="ECO:0000256" key="1">
    <source>
        <dbReference type="SAM" id="SignalP"/>
    </source>
</evidence>
<evidence type="ECO:0000313" key="3">
    <source>
        <dbReference type="Proteomes" id="UP000005408"/>
    </source>
</evidence>
<protein>
    <submittedName>
        <fullName evidence="2">Uncharacterized protein</fullName>
    </submittedName>
</protein>
<name>A0A8W8P0G5_MAGGI</name>
<feature type="signal peptide" evidence="1">
    <location>
        <begin position="1"/>
        <end position="17"/>
    </location>
</feature>
<dbReference type="EnsemblMetazoa" id="G9720.1">
    <property type="protein sequence ID" value="G9720.1:cds"/>
    <property type="gene ID" value="G9720"/>
</dbReference>
<sequence length="90" mass="9494">MKATLLCIVLFVAAVAAERCTFFHHECTSTSCSEGAPHCVLGTCTCTTNTGKACTTASDCTEHCALFGNQHCVDGHCHCPFDNVLPGGRK</sequence>
<reference evidence="2" key="1">
    <citation type="submission" date="2022-08" db="UniProtKB">
        <authorList>
            <consortium name="EnsemblMetazoa"/>
        </authorList>
    </citation>
    <scope>IDENTIFICATION</scope>
    <source>
        <strain evidence="2">05x7-T-G4-1.051#20</strain>
    </source>
</reference>
<evidence type="ECO:0000313" key="2">
    <source>
        <dbReference type="EnsemblMetazoa" id="G9720.1:cds"/>
    </source>
</evidence>
<feature type="chain" id="PRO_5036460599" evidence="1">
    <location>
        <begin position="18"/>
        <end position="90"/>
    </location>
</feature>
<dbReference type="OMA" id="CTCTTNT"/>
<accession>A0A8W8P0G5</accession>
<proteinExistence type="predicted"/>
<dbReference type="AlphaFoldDB" id="A0A8W8P0G5"/>
<keyword evidence="3" id="KW-1185">Reference proteome</keyword>
<organism evidence="2 3">
    <name type="scientific">Magallana gigas</name>
    <name type="common">Pacific oyster</name>
    <name type="synonym">Crassostrea gigas</name>
    <dbReference type="NCBI Taxonomy" id="29159"/>
    <lineage>
        <taxon>Eukaryota</taxon>
        <taxon>Metazoa</taxon>
        <taxon>Spiralia</taxon>
        <taxon>Lophotrochozoa</taxon>
        <taxon>Mollusca</taxon>
        <taxon>Bivalvia</taxon>
        <taxon>Autobranchia</taxon>
        <taxon>Pteriomorphia</taxon>
        <taxon>Ostreida</taxon>
        <taxon>Ostreoidea</taxon>
        <taxon>Ostreidae</taxon>
        <taxon>Magallana</taxon>
    </lineage>
</organism>
<keyword evidence="1" id="KW-0732">Signal</keyword>
<dbReference type="OrthoDB" id="6048499at2759"/>